<dbReference type="AlphaFoldDB" id="K3ZDL8"/>
<dbReference type="PANTHER" id="PTHR48258:SF14">
    <property type="entry name" value="OS02G0583300 PROTEIN"/>
    <property type="match status" value="1"/>
</dbReference>
<organism evidence="2 3">
    <name type="scientific">Setaria italica</name>
    <name type="common">Foxtail millet</name>
    <name type="synonym">Panicum italicum</name>
    <dbReference type="NCBI Taxonomy" id="4555"/>
    <lineage>
        <taxon>Eukaryota</taxon>
        <taxon>Viridiplantae</taxon>
        <taxon>Streptophyta</taxon>
        <taxon>Embryophyta</taxon>
        <taxon>Tracheophyta</taxon>
        <taxon>Spermatophyta</taxon>
        <taxon>Magnoliopsida</taxon>
        <taxon>Liliopsida</taxon>
        <taxon>Poales</taxon>
        <taxon>Poaceae</taxon>
        <taxon>PACMAD clade</taxon>
        <taxon>Panicoideae</taxon>
        <taxon>Panicodae</taxon>
        <taxon>Paniceae</taxon>
        <taxon>Cenchrinae</taxon>
        <taxon>Setaria</taxon>
    </lineage>
</organism>
<dbReference type="eggNOG" id="ENOG502QWJJ">
    <property type="taxonomic scope" value="Eukaryota"/>
</dbReference>
<dbReference type="EnsemblPlants" id="KQL16112">
    <property type="protein sequence ID" value="KQL16112"/>
    <property type="gene ID" value="SETIT_024656mg"/>
</dbReference>
<keyword evidence="3" id="KW-1185">Reference proteome</keyword>
<evidence type="ECO:0000313" key="2">
    <source>
        <dbReference type="EnsemblPlants" id="KQL16112"/>
    </source>
</evidence>
<dbReference type="OMA" id="DDSEVNM"/>
<feature type="domain" description="DUF4216" evidence="1">
    <location>
        <begin position="55"/>
        <end position="136"/>
    </location>
</feature>
<dbReference type="PANTHER" id="PTHR48258">
    <property type="entry name" value="DUF4218 DOMAIN-CONTAINING PROTEIN-RELATED"/>
    <property type="match status" value="1"/>
</dbReference>
<protein>
    <recommendedName>
        <fullName evidence="1">DUF4216 domain-containing protein</fullName>
    </recommendedName>
</protein>
<dbReference type="Proteomes" id="UP000004995">
    <property type="component" value="Unassembled WGS sequence"/>
</dbReference>
<reference evidence="2" key="2">
    <citation type="submission" date="2018-08" db="UniProtKB">
        <authorList>
            <consortium name="EnsemblPlants"/>
        </authorList>
    </citation>
    <scope>IDENTIFICATION</scope>
    <source>
        <strain evidence="2">Yugu1</strain>
    </source>
</reference>
<evidence type="ECO:0000313" key="3">
    <source>
        <dbReference type="Proteomes" id="UP000004995"/>
    </source>
</evidence>
<dbReference type="InterPro" id="IPR025312">
    <property type="entry name" value="DUF4216"/>
</dbReference>
<sequence>MWKLNAYEEVDDDLFALACGPDMRVRSYSTCVVNGVRYNTVERDKHKKTQNSEIIELQYTNKDDGTKRSVVVFRCDWYKLDGKHTVVKDDGFFKSINISSLWYKKDCFMDCFILVTQATQVFYLPDNKHGMNWRVVQTFKHHHLYNVSEIDGVVSIAAPYQEFTCVVDNGKRPEVSKILPNIPLKLDDEDGLIVDVAEVAMLT</sequence>
<dbReference type="EMBL" id="AGNK02001850">
    <property type="status" value="NOT_ANNOTATED_CDS"/>
    <property type="molecule type" value="Genomic_DNA"/>
</dbReference>
<reference evidence="3" key="1">
    <citation type="journal article" date="2012" name="Nat. Biotechnol.">
        <title>Reference genome sequence of the model plant Setaria.</title>
        <authorList>
            <person name="Bennetzen J.L."/>
            <person name="Schmutz J."/>
            <person name="Wang H."/>
            <person name="Percifield R."/>
            <person name="Hawkins J."/>
            <person name="Pontaroli A.C."/>
            <person name="Estep M."/>
            <person name="Feng L."/>
            <person name="Vaughn J.N."/>
            <person name="Grimwood J."/>
            <person name="Jenkins J."/>
            <person name="Barry K."/>
            <person name="Lindquist E."/>
            <person name="Hellsten U."/>
            <person name="Deshpande S."/>
            <person name="Wang X."/>
            <person name="Wu X."/>
            <person name="Mitros T."/>
            <person name="Triplett J."/>
            <person name="Yang X."/>
            <person name="Ye C.Y."/>
            <person name="Mauro-Herrera M."/>
            <person name="Wang L."/>
            <person name="Li P."/>
            <person name="Sharma M."/>
            <person name="Sharma R."/>
            <person name="Ronald P.C."/>
            <person name="Panaud O."/>
            <person name="Kellogg E.A."/>
            <person name="Brutnell T.P."/>
            <person name="Doust A.N."/>
            <person name="Tuskan G.A."/>
            <person name="Rokhsar D."/>
            <person name="Devos K.M."/>
        </authorList>
    </citation>
    <scope>NUCLEOTIDE SEQUENCE [LARGE SCALE GENOMIC DNA]</scope>
    <source>
        <strain evidence="3">cv. Yugu1</strain>
    </source>
</reference>
<evidence type="ECO:0000259" key="1">
    <source>
        <dbReference type="Pfam" id="PF13952"/>
    </source>
</evidence>
<proteinExistence type="predicted"/>
<name>K3ZDL8_SETIT</name>
<accession>K3ZDL8</accession>
<dbReference type="InParanoid" id="K3ZDL8"/>
<dbReference type="Pfam" id="PF13952">
    <property type="entry name" value="DUF4216"/>
    <property type="match status" value="1"/>
</dbReference>
<dbReference type="Gramene" id="KQL16112">
    <property type="protein sequence ID" value="KQL16112"/>
    <property type="gene ID" value="SETIT_024656mg"/>
</dbReference>
<dbReference type="HOGENOM" id="CLU_054663_1_0_1"/>